<dbReference type="KEGG" id="tva:5465216"/>
<dbReference type="VEuPathDB" id="TrichDB:TVAGG3_0562380"/>
<dbReference type="Gene3D" id="1.10.506.10">
    <property type="entry name" value="GTPase Activation - p120gap, domain 1"/>
    <property type="match status" value="1"/>
</dbReference>
<dbReference type="Proteomes" id="UP000001542">
    <property type="component" value="Unassembled WGS sequence"/>
</dbReference>
<accession>A2DIS4</accession>
<reference evidence="1" key="2">
    <citation type="journal article" date="2007" name="Science">
        <title>Draft genome sequence of the sexually transmitted pathogen Trichomonas vaginalis.</title>
        <authorList>
            <person name="Carlton J.M."/>
            <person name="Hirt R.P."/>
            <person name="Silva J.C."/>
            <person name="Delcher A.L."/>
            <person name="Schatz M."/>
            <person name="Zhao Q."/>
            <person name="Wortman J.R."/>
            <person name="Bidwell S.L."/>
            <person name="Alsmark U.C.M."/>
            <person name="Besteiro S."/>
            <person name="Sicheritz-Ponten T."/>
            <person name="Noel C.J."/>
            <person name="Dacks J.B."/>
            <person name="Foster P.G."/>
            <person name="Simillion C."/>
            <person name="Van de Peer Y."/>
            <person name="Miranda-Saavedra D."/>
            <person name="Barton G.J."/>
            <person name="Westrop G.D."/>
            <person name="Mueller S."/>
            <person name="Dessi D."/>
            <person name="Fiori P.L."/>
            <person name="Ren Q."/>
            <person name="Paulsen I."/>
            <person name="Zhang H."/>
            <person name="Bastida-Corcuera F.D."/>
            <person name="Simoes-Barbosa A."/>
            <person name="Brown M.T."/>
            <person name="Hayes R.D."/>
            <person name="Mukherjee M."/>
            <person name="Okumura C.Y."/>
            <person name="Schneider R."/>
            <person name="Smith A.J."/>
            <person name="Vanacova S."/>
            <person name="Villalvazo M."/>
            <person name="Haas B.J."/>
            <person name="Pertea M."/>
            <person name="Feldblyum T.V."/>
            <person name="Utterback T.R."/>
            <person name="Shu C.L."/>
            <person name="Osoegawa K."/>
            <person name="de Jong P.J."/>
            <person name="Hrdy I."/>
            <person name="Horvathova L."/>
            <person name="Zubacova Z."/>
            <person name="Dolezal P."/>
            <person name="Malik S.B."/>
            <person name="Logsdon J.M. Jr."/>
            <person name="Henze K."/>
            <person name="Gupta A."/>
            <person name="Wang C.C."/>
            <person name="Dunne R.L."/>
            <person name="Upcroft J.A."/>
            <person name="Upcroft P."/>
            <person name="White O."/>
            <person name="Salzberg S.L."/>
            <person name="Tang P."/>
            <person name="Chiu C.-H."/>
            <person name="Lee Y.-S."/>
            <person name="Embley T.M."/>
            <person name="Coombs G.H."/>
            <person name="Mottram J.C."/>
            <person name="Tachezy J."/>
            <person name="Fraser-Liggett C.M."/>
            <person name="Johnson P.J."/>
        </authorList>
    </citation>
    <scope>NUCLEOTIDE SEQUENCE [LARGE SCALE GENOMIC DNA]</scope>
    <source>
        <strain evidence="1">G3</strain>
    </source>
</reference>
<sequence>MIYAPLEYTSKRKFATALVNAFADRLTVNFYINSLIALYFMQEMKPQEIMRSDSLLTNSLGAVREIVAPHFFENFYEYLTISLKDAQTPEEVLRCFIDQVKTLVIPGTLKWICKLLYLEAKRKFPEGDSPYYAVTGFFFLRSLGPFFTQFEDKKKLQPILSLFNLSKKTEIDPFIDEFKEFLNNLIIPPPSKIMIARPKPQDVVDSMKEFIELIKNDYEQILKHVTNTKAPGTNPCLWFTRRIFDLCSEQFDSEGFDVSTLNQ</sequence>
<evidence type="ECO:0000313" key="1">
    <source>
        <dbReference type="EMBL" id="EAY19687.1"/>
    </source>
</evidence>
<name>A2DIS4_TRIV3</name>
<dbReference type="SUPFAM" id="SSF48350">
    <property type="entry name" value="GTPase activation domain, GAP"/>
    <property type="match status" value="1"/>
</dbReference>
<dbReference type="VEuPathDB" id="TrichDB:TVAG_432830"/>
<reference evidence="1" key="1">
    <citation type="submission" date="2006-10" db="EMBL/GenBank/DDBJ databases">
        <authorList>
            <person name="Amadeo P."/>
            <person name="Zhao Q."/>
            <person name="Wortman J."/>
            <person name="Fraser-Liggett C."/>
            <person name="Carlton J."/>
        </authorList>
    </citation>
    <scope>NUCLEOTIDE SEQUENCE</scope>
    <source>
        <strain evidence="1">G3</strain>
    </source>
</reference>
<dbReference type="OrthoDB" id="10497180at2759"/>
<dbReference type="AlphaFoldDB" id="A2DIS4"/>
<dbReference type="InterPro" id="IPR008936">
    <property type="entry name" value="Rho_GTPase_activation_prot"/>
</dbReference>
<dbReference type="RefSeq" id="XP_001580673.1">
    <property type="nucleotide sequence ID" value="XM_001580623.1"/>
</dbReference>
<dbReference type="InParanoid" id="A2DIS4"/>
<organism evidence="1 2">
    <name type="scientific">Trichomonas vaginalis (strain ATCC PRA-98 / G3)</name>
    <dbReference type="NCBI Taxonomy" id="412133"/>
    <lineage>
        <taxon>Eukaryota</taxon>
        <taxon>Metamonada</taxon>
        <taxon>Parabasalia</taxon>
        <taxon>Trichomonadida</taxon>
        <taxon>Trichomonadidae</taxon>
        <taxon>Trichomonas</taxon>
    </lineage>
</organism>
<dbReference type="EMBL" id="DS113205">
    <property type="protein sequence ID" value="EAY19687.1"/>
    <property type="molecule type" value="Genomic_DNA"/>
</dbReference>
<proteinExistence type="predicted"/>
<protein>
    <recommendedName>
        <fullName evidence="3">Ras-GAP domain-containing protein</fullName>
    </recommendedName>
</protein>
<evidence type="ECO:0000313" key="2">
    <source>
        <dbReference type="Proteomes" id="UP000001542"/>
    </source>
</evidence>
<keyword evidence="2" id="KW-1185">Reference proteome</keyword>
<gene>
    <name evidence="1" type="ORF">TVAG_432830</name>
</gene>
<evidence type="ECO:0008006" key="3">
    <source>
        <dbReference type="Google" id="ProtNLM"/>
    </source>
</evidence>